<organism evidence="9 10">
    <name type="scientific">Amphibacillus marinus</name>
    <dbReference type="NCBI Taxonomy" id="872970"/>
    <lineage>
        <taxon>Bacteria</taxon>
        <taxon>Bacillati</taxon>
        <taxon>Bacillota</taxon>
        <taxon>Bacilli</taxon>
        <taxon>Bacillales</taxon>
        <taxon>Bacillaceae</taxon>
        <taxon>Amphibacillus</taxon>
    </lineage>
</organism>
<keyword evidence="6" id="KW-0067">ATP-binding</keyword>
<evidence type="ECO:0000256" key="3">
    <source>
        <dbReference type="ARBA" id="ARBA00022679"/>
    </source>
</evidence>
<evidence type="ECO:0000256" key="2">
    <source>
        <dbReference type="ARBA" id="ARBA00012958"/>
    </source>
</evidence>
<dbReference type="InterPro" id="IPR006204">
    <property type="entry name" value="GHMP_kinase_N_dom"/>
</dbReference>
<dbReference type="OrthoDB" id="1522677at2"/>
<dbReference type="InterPro" id="IPR035102">
    <property type="entry name" value="Phosphomevalonate_kinase"/>
</dbReference>
<dbReference type="InterPro" id="IPR036554">
    <property type="entry name" value="GHMP_kinase_C_sf"/>
</dbReference>
<sequence length="362" mass="39543">MNAERYTVRAPGKLFVAGEYAITEPNQDSIVVAVDRFLEIDIQSSRSNRLDLPQMGLTDISWKVEKGLVKFSEPDKRLHFIKHIIETINGLGVEVMTSQLLITSELDDRSGLKYGLGSSAALSVALVTALLKYSNVATIVEQPLTIFKLAAIAHLRAQGNGSCADIAAATYGCWLNYRSFDRHWLDEQLAQGVTVPELIEKEWPSLCITPIALPANLYFLIGWTKQAANTSSMVNDVQALKQQNLASYQAFLSDSNKVVKQIIRGFNEESVELVLTGIKQNRQLLKQLGQVSGVNIETEQLTMLIDIADAFGAAKTSGAGGGDCGIAFVNQADQAEQVKLLWKESGIEPLRLCVSTVGVTID</sequence>
<dbReference type="Pfam" id="PF08544">
    <property type="entry name" value="GHMP_kinases_C"/>
    <property type="match status" value="1"/>
</dbReference>
<dbReference type="InterPro" id="IPR014721">
    <property type="entry name" value="Ribsml_uS5_D2-typ_fold_subgr"/>
</dbReference>
<feature type="domain" description="GHMP kinase N-terminal" evidence="7">
    <location>
        <begin position="101"/>
        <end position="172"/>
    </location>
</feature>
<dbReference type="InterPro" id="IPR005917">
    <property type="entry name" value="Pmev_kinase_bact"/>
</dbReference>
<gene>
    <name evidence="9" type="ORF">SAMN04488134_102169</name>
</gene>
<dbReference type="PANTHER" id="PTHR31814:SF2">
    <property type="entry name" value="PHOSPHOMEVALONATE KINASE"/>
    <property type="match status" value="1"/>
</dbReference>
<dbReference type="STRING" id="872970.SAMN04488134_102169"/>
<dbReference type="EMBL" id="FODJ01000002">
    <property type="protein sequence ID" value="SEN87763.1"/>
    <property type="molecule type" value="Genomic_DNA"/>
</dbReference>
<dbReference type="NCBIfam" id="TIGR01220">
    <property type="entry name" value="Pmev_kin_Gr_pos"/>
    <property type="match status" value="1"/>
</dbReference>
<dbReference type="AlphaFoldDB" id="A0A1H8K493"/>
<accession>A0A1H8K493</accession>
<keyword evidence="4" id="KW-0547">Nucleotide-binding</keyword>
<dbReference type="EC" id="2.7.4.2" evidence="2"/>
<dbReference type="Proteomes" id="UP000199300">
    <property type="component" value="Unassembled WGS sequence"/>
</dbReference>
<protein>
    <recommendedName>
        <fullName evidence="2">phosphomevalonate kinase</fullName>
        <ecNumber evidence="2">2.7.4.2</ecNumber>
    </recommendedName>
</protein>
<keyword evidence="3" id="KW-0808">Transferase</keyword>
<dbReference type="SUPFAM" id="SSF54211">
    <property type="entry name" value="Ribosomal protein S5 domain 2-like"/>
    <property type="match status" value="1"/>
</dbReference>
<evidence type="ECO:0000313" key="9">
    <source>
        <dbReference type="EMBL" id="SEN87763.1"/>
    </source>
</evidence>
<evidence type="ECO:0000259" key="7">
    <source>
        <dbReference type="Pfam" id="PF00288"/>
    </source>
</evidence>
<dbReference type="Gene3D" id="3.30.70.890">
    <property type="entry name" value="GHMP kinase, C-terminal domain"/>
    <property type="match status" value="1"/>
</dbReference>
<dbReference type="PANTHER" id="PTHR31814">
    <property type="match status" value="1"/>
</dbReference>
<evidence type="ECO:0000256" key="5">
    <source>
        <dbReference type="ARBA" id="ARBA00022777"/>
    </source>
</evidence>
<dbReference type="PRINTS" id="PR00959">
    <property type="entry name" value="MEVGALKINASE"/>
</dbReference>
<name>A0A1H8K493_9BACI</name>
<comment type="pathway">
    <text evidence="1">Isoprenoid biosynthesis; isopentenyl diphosphate biosynthesis via mevalonate pathway; isopentenyl diphosphate from (R)-mevalonate: step 2/3.</text>
</comment>
<evidence type="ECO:0000256" key="4">
    <source>
        <dbReference type="ARBA" id="ARBA00022741"/>
    </source>
</evidence>
<dbReference type="GO" id="GO:0019287">
    <property type="term" value="P:isopentenyl diphosphate biosynthetic process, mevalonate pathway"/>
    <property type="evidence" value="ECO:0007669"/>
    <property type="project" value="UniProtKB-UniPathway"/>
</dbReference>
<dbReference type="GO" id="GO:0004631">
    <property type="term" value="F:phosphomevalonate kinase activity"/>
    <property type="evidence" value="ECO:0007669"/>
    <property type="project" value="UniProtKB-EC"/>
</dbReference>
<dbReference type="InterPro" id="IPR020568">
    <property type="entry name" value="Ribosomal_Su5_D2-typ_SF"/>
</dbReference>
<evidence type="ECO:0000256" key="1">
    <source>
        <dbReference type="ARBA" id="ARBA00005017"/>
    </source>
</evidence>
<feature type="domain" description="GHMP kinase C-terminal" evidence="8">
    <location>
        <begin position="278"/>
        <end position="344"/>
    </location>
</feature>
<keyword evidence="10" id="KW-1185">Reference proteome</keyword>
<evidence type="ECO:0000256" key="6">
    <source>
        <dbReference type="ARBA" id="ARBA00022840"/>
    </source>
</evidence>
<dbReference type="Pfam" id="PF00288">
    <property type="entry name" value="GHMP_kinases_N"/>
    <property type="match status" value="1"/>
</dbReference>
<proteinExistence type="predicted"/>
<dbReference type="SUPFAM" id="SSF55060">
    <property type="entry name" value="GHMP Kinase, C-terminal domain"/>
    <property type="match status" value="1"/>
</dbReference>
<dbReference type="Gene3D" id="3.30.230.10">
    <property type="match status" value="1"/>
</dbReference>
<evidence type="ECO:0000259" key="8">
    <source>
        <dbReference type="Pfam" id="PF08544"/>
    </source>
</evidence>
<dbReference type="UniPathway" id="UPA00057">
    <property type="reaction ID" value="UER00099"/>
</dbReference>
<dbReference type="InterPro" id="IPR013750">
    <property type="entry name" value="GHMP_kinase_C_dom"/>
</dbReference>
<evidence type="ECO:0000313" key="10">
    <source>
        <dbReference type="Proteomes" id="UP000199300"/>
    </source>
</evidence>
<dbReference type="GO" id="GO:0005524">
    <property type="term" value="F:ATP binding"/>
    <property type="evidence" value="ECO:0007669"/>
    <property type="project" value="UniProtKB-KW"/>
</dbReference>
<keyword evidence="5 9" id="KW-0418">Kinase</keyword>
<dbReference type="RefSeq" id="WP_091495346.1">
    <property type="nucleotide sequence ID" value="NZ_FODJ01000002.1"/>
</dbReference>
<reference evidence="9 10" key="1">
    <citation type="submission" date="2016-10" db="EMBL/GenBank/DDBJ databases">
        <authorList>
            <person name="de Groot N.N."/>
        </authorList>
    </citation>
    <scope>NUCLEOTIDE SEQUENCE [LARGE SCALE GENOMIC DNA]</scope>
    <source>
        <strain evidence="9 10">CGMCC 1.10434</strain>
    </source>
</reference>